<dbReference type="Proteomes" id="UP001266305">
    <property type="component" value="Unassembled WGS sequence"/>
</dbReference>
<protein>
    <submittedName>
        <fullName evidence="2">Uncharacterized protein</fullName>
    </submittedName>
</protein>
<feature type="region of interest" description="Disordered" evidence="1">
    <location>
        <begin position="28"/>
        <end position="103"/>
    </location>
</feature>
<accession>A0ABQ9THK6</accession>
<feature type="compositionally biased region" description="Basic and acidic residues" evidence="1">
    <location>
        <begin position="59"/>
        <end position="73"/>
    </location>
</feature>
<evidence type="ECO:0000313" key="2">
    <source>
        <dbReference type="EMBL" id="KAK2084171.1"/>
    </source>
</evidence>
<organism evidence="2 3">
    <name type="scientific">Saguinus oedipus</name>
    <name type="common">Cotton-top tamarin</name>
    <name type="synonym">Oedipomidas oedipus</name>
    <dbReference type="NCBI Taxonomy" id="9490"/>
    <lineage>
        <taxon>Eukaryota</taxon>
        <taxon>Metazoa</taxon>
        <taxon>Chordata</taxon>
        <taxon>Craniata</taxon>
        <taxon>Vertebrata</taxon>
        <taxon>Euteleostomi</taxon>
        <taxon>Mammalia</taxon>
        <taxon>Eutheria</taxon>
        <taxon>Euarchontoglires</taxon>
        <taxon>Primates</taxon>
        <taxon>Haplorrhini</taxon>
        <taxon>Platyrrhini</taxon>
        <taxon>Cebidae</taxon>
        <taxon>Callitrichinae</taxon>
        <taxon>Saguinus</taxon>
    </lineage>
</organism>
<feature type="compositionally biased region" description="Low complexity" evidence="1">
    <location>
        <begin position="94"/>
        <end position="103"/>
    </location>
</feature>
<evidence type="ECO:0000313" key="3">
    <source>
        <dbReference type="Proteomes" id="UP001266305"/>
    </source>
</evidence>
<name>A0ABQ9THK6_SAGOE</name>
<comment type="caution">
    <text evidence="2">The sequence shown here is derived from an EMBL/GenBank/DDBJ whole genome shotgun (WGS) entry which is preliminary data.</text>
</comment>
<dbReference type="EMBL" id="JASSZA010000022">
    <property type="protein sequence ID" value="KAK2084171.1"/>
    <property type="molecule type" value="Genomic_DNA"/>
</dbReference>
<keyword evidence="3" id="KW-1185">Reference proteome</keyword>
<sequence length="103" mass="11244">MGTPEIEAKGTGIEISSCSDSRLVHFHANLEQPHKDPELSPHPGSPEPREQMEESQQVSEKRITCKGQVKDRTGTPTEPVVEGTGIDVSDHSDSSLVHLNAQY</sequence>
<evidence type="ECO:0000256" key="1">
    <source>
        <dbReference type="SAM" id="MobiDB-lite"/>
    </source>
</evidence>
<gene>
    <name evidence="2" type="ORF">P7K49_037204</name>
</gene>
<proteinExistence type="predicted"/>
<reference evidence="2 3" key="1">
    <citation type="submission" date="2023-05" db="EMBL/GenBank/DDBJ databases">
        <title>B98-5 Cell Line De Novo Hybrid Assembly: An Optical Mapping Approach.</title>
        <authorList>
            <person name="Kananen K."/>
            <person name="Auerbach J.A."/>
            <person name="Kautto E."/>
            <person name="Blachly J.S."/>
        </authorList>
    </citation>
    <scope>NUCLEOTIDE SEQUENCE [LARGE SCALE GENOMIC DNA]</scope>
    <source>
        <strain evidence="2">B95-8</strain>
        <tissue evidence="2">Cell line</tissue>
    </source>
</reference>